<comment type="caution">
    <text evidence="1">The sequence shown here is derived from an EMBL/GenBank/DDBJ whole genome shotgun (WGS) entry which is preliminary data.</text>
</comment>
<dbReference type="AlphaFoldDB" id="J9EZU2"/>
<dbReference type="EMBL" id="ADBV01004314">
    <property type="protein sequence ID" value="EJW80644.1"/>
    <property type="molecule type" value="Genomic_DNA"/>
</dbReference>
<protein>
    <submittedName>
        <fullName evidence="1">Uncharacterized protein</fullName>
    </submittedName>
</protein>
<evidence type="ECO:0000313" key="2">
    <source>
        <dbReference type="Proteomes" id="UP000004810"/>
    </source>
</evidence>
<evidence type="ECO:0000313" key="1">
    <source>
        <dbReference type="EMBL" id="EJW80644.1"/>
    </source>
</evidence>
<sequence>HQVHLYFQAIRVNRDHQVYLDQMEIQAVMGNQEVLDQMDHQDHRDHLEILVLMVKLVHPVNQDHRVNEVSVRNIVHWTVVYSSKMEHEDNPFLFLPVFCELD</sequence>
<organism evidence="1 2">
    <name type="scientific">Wuchereria bancrofti</name>
    <dbReference type="NCBI Taxonomy" id="6293"/>
    <lineage>
        <taxon>Eukaryota</taxon>
        <taxon>Metazoa</taxon>
        <taxon>Ecdysozoa</taxon>
        <taxon>Nematoda</taxon>
        <taxon>Chromadorea</taxon>
        <taxon>Rhabditida</taxon>
        <taxon>Spirurina</taxon>
        <taxon>Spiruromorpha</taxon>
        <taxon>Filarioidea</taxon>
        <taxon>Onchocercidae</taxon>
        <taxon>Wuchereria</taxon>
    </lineage>
</organism>
<reference evidence="2" key="1">
    <citation type="submission" date="2012-08" db="EMBL/GenBank/DDBJ databases">
        <title>The Genome Sequence of Wuchereria bancrofti.</title>
        <authorList>
            <person name="Nutman T.B."/>
            <person name="Fink D.L."/>
            <person name="Russ C."/>
            <person name="Young S."/>
            <person name="Zeng Q."/>
            <person name="Koehrsen M."/>
            <person name="Alvarado L."/>
            <person name="Berlin A."/>
            <person name="Chapman S.B."/>
            <person name="Chen Z."/>
            <person name="Freedman E."/>
            <person name="Gellesch M."/>
            <person name="Goldberg J."/>
            <person name="Griggs A."/>
            <person name="Gujja S."/>
            <person name="Heilman E.R."/>
            <person name="Heiman D."/>
            <person name="Hepburn T."/>
            <person name="Howarth C."/>
            <person name="Jen D."/>
            <person name="Larson L."/>
            <person name="Lewis B."/>
            <person name="Mehta T."/>
            <person name="Park D."/>
            <person name="Pearson M."/>
            <person name="Roberts A."/>
            <person name="Saif S."/>
            <person name="Shea T."/>
            <person name="Shenoy N."/>
            <person name="Sisk P."/>
            <person name="Stolte C."/>
            <person name="Sykes S."/>
            <person name="Walk T."/>
            <person name="White J."/>
            <person name="Yandava C."/>
            <person name="Haas B."/>
            <person name="Henn M.R."/>
            <person name="Nusbaum C."/>
            <person name="Birren B."/>
        </authorList>
    </citation>
    <scope>NUCLEOTIDE SEQUENCE [LARGE SCALE GENOMIC DNA]</scope>
    <source>
        <strain evidence="2">NA</strain>
    </source>
</reference>
<proteinExistence type="predicted"/>
<gene>
    <name evidence="1" type="ORF">WUBG_08445</name>
</gene>
<dbReference type="Proteomes" id="UP000004810">
    <property type="component" value="Unassembled WGS sequence"/>
</dbReference>
<name>J9EZU2_WUCBA</name>
<feature type="non-terminal residue" evidence="1">
    <location>
        <position position="1"/>
    </location>
</feature>
<accession>J9EZU2</accession>